<dbReference type="EMBL" id="CP024608">
    <property type="protein sequence ID" value="ATQ76982.1"/>
    <property type="molecule type" value="Genomic_DNA"/>
</dbReference>
<dbReference type="AlphaFoldDB" id="A0A2D2DPS5"/>
<dbReference type="SUPFAM" id="SSF55718">
    <property type="entry name" value="SCP-like"/>
    <property type="match status" value="1"/>
</dbReference>
<evidence type="ECO:0000256" key="1">
    <source>
        <dbReference type="HAMAP-Rule" id="MF_02231"/>
    </source>
</evidence>
<reference evidence="3" key="1">
    <citation type="submission" date="2017-10" db="EMBL/GenBank/DDBJ databases">
        <title>Massilia psychrophilum sp. nov., a novel purple-pigmented bacterium isolated from Tianshan glacier, Xinjiang Municipality, China.</title>
        <authorList>
            <person name="Wang H."/>
        </authorList>
    </citation>
    <scope>NUCLEOTIDE SEQUENCE [LARGE SCALE GENOMIC DNA]</scope>
    <source>
        <strain evidence="3">B2</strain>
    </source>
</reference>
<dbReference type="OrthoDB" id="5292463at2"/>
<comment type="similarity">
    <text evidence="1">Belongs to the UbiT family.</text>
</comment>
<dbReference type="InterPro" id="IPR003033">
    <property type="entry name" value="SCP2_sterol-bd_dom"/>
</dbReference>
<dbReference type="UniPathway" id="UPA00232"/>
<comment type="pathway">
    <text evidence="1">Cofactor biosynthesis; ubiquinone biosynthesis.</text>
</comment>
<evidence type="ECO:0000313" key="4">
    <source>
        <dbReference type="Proteomes" id="UP000229897"/>
    </source>
</evidence>
<comment type="function">
    <text evidence="1">Required for O(2)-independent ubiquinone (coenzyme Q) biosynthesis. Likely functions as an accessory factor.</text>
</comment>
<dbReference type="RefSeq" id="WP_099878729.1">
    <property type="nucleotide sequence ID" value="NZ_CP024608.1"/>
</dbReference>
<protein>
    <recommendedName>
        <fullName evidence="1">Ubiquinone biosynthesis accessory factor UbiT</fullName>
    </recommendedName>
</protein>
<gene>
    <name evidence="1" type="primary">ubiT</name>
    <name evidence="3" type="ORF">CR152_22560</name>
</gene>
<sequence length="153" mass="16605">MKAHVYPILPKPLARALGHLPRFPGSLLFAAGLSRVLGPQLPGDVRAALEGRSISIGVTDAGVRFDVSWRGSRFVALSGSGKADLSIGASARDFLLLAQRREDPDTLFFSRRLTMEGDTELGLLVKNTIDAIDVALFDPERLLPARWRRAASN</sequence>
<dbReference type="GO" id="GO:0006744">
    <property type="term" value="P:ubiquinone biosynthetic process"/>
    <property type="evidence" value="ECO:0007669"/>
    <property type="project" value="UniProtKB-UniRule"/>
</dbReference>
<organism evidence="3 4">
    <name type="scientific">Massilia violaceinigra</name>
    <dbReference type="NCBI Taxonomy" id="2045208"/>
    <lineage>
        <taxon>Bacteria</taxon>
        <taxon>Pseudomonadati</taxon>
        <taxon>Pseudomonadota</taxon>
        <taxon>Betaproteobacteria</taxon>
        <taxon>Burkholderiales</taxon>
        <taxon>Oxalobacteraceae</taxon>
        <taxon>Telluria group</taxon>
        <taxon>Massilia</taxon>
    </lineage>
</organism>
<dbReference type="InterPro" id="IPR036527">
    <property type="entry name" value="SCP2_sterol-bd_dom_sf"/>
</dbReference>
<evidence type="ECO:0000313" key="3">
    <source>
        <dbReference type="EMBL" id="ATQ76982.1"/>
    </source>
</evidence>
<dbReference type="Pfam" id="PF02036">
    <property type="entry name" value="SCP2"/>
    <property type="match status" value="1"/>
</dbReference>
<dbReference type="InterPro" id="IPR016830">
    <property type="entry name" value="UbiT"/>
</dbReference>
<dbReference type="KEGG" id="mass:CR152_22560"/>
<feature type="domain" description="SCP2" evidence="2">
    <location>
        <begin position="46"/>
        <end position="129"/>
    </location>
</feature>
<name>A0A2D2DPS5_9BURK</name>
<keyword evidence="1" id="KW-0831">Ubiquinone biosynthesis</keyword>
<keyword evidence="4" id="KW-1185">Reference proteome</keyword>
<dbReference type="HAMAP" id="MF_02231">
    <property type="entry name" value="UbiT"/>
    <property type="match status" value="1"/>
</dbReference>
<dbReference type="Gene3D" id="3.30.1050.10">
    <property type="entry name" value="SCP2 sterol-binding domain"/>
    <property type="match status" value="1"/>
</dbReference>
<accession>A0A2D2DPS5</accession>
<dbReference type="Proteomes" id="UP000229897">
    <property type="component" value="Chromosome"/>
</dbReference>
<proteinExistence type="inferred from homology"/>
<evidence type="ECO:0000259" key="2">
    <source>
        <dbReference type="Pfam" id="PF02036"/>
    </source>
</evidence>